<dbReference type="PANTHER" id="PTHR44196:SF1">
    <property type="entry name" value="DEHYDROGENASE_REDUCTASE SDR FAMILY MEMBER 7B"/>
    <property type="match status" value="1"/>
</dbReference>
<dbReference type="SUPFAM" id="SSF51735">
    <property type="entry name" value="NAD(P)-binding Rossmann-fold domains"/>
    <property type="match status" value="1"/>
</dbReference>
<accession>B6AP69</accession>
<reference evidence="3" key="2">
    <citation type="journal article" date="2008" name="PLoS Biol.">
        <title>Population genomic analysis of strain variation in Leptospirillum group II bacteria involved in acid mine drainage formation.</title>
        <authorList>
            <person name="Simmons S.L."/>
            <person name="Dibartolo G."/>
            <person name="Denef V.J."/>
            <person name="Goltsman D.S."/>
            <person name="Thelen M.P."/>
            <person name="Banfield J.F."/>
        </authorList>
    </citation>
    <scope>NUCLEOTIDE SEQUENCE [LARGE SCALE GENOMIC DNA]</scope>
</reference>
<protein>
    <submittedName>
        <fullName evidence="3">Short-chain dehydrogenase</fullName>
    </submittedName>
</protein>
<evidence type="ECO:0000256" key="2">
    <source>
        <dbReference type="ARBA" id="ARBA00023002"/>
    </source>
</evidence>
<gene>
    <name evidence="3" type="ORF">CGL2_10284009</name>
</gene>
<keyword evidence="2" id="KW-0560">Oxidoreductase</keyword>
<evidence type="ECO:0000313" key="3">
    <source>
        <dbReference type="EMBL" id="EDZ39055.1"/>
    </source>
</evidence>
<dbReference type="Gene3D" id="3.40.50.720">
    <property type="entry name" value="NAD(P)-binding Rossmann-like Domain"/>
    <property type="match status" value="1"/>
</dbReference>
<organism evidence="3">
    <name type="scientific">Leptospirillum sp. Group II '5-way CG'</name>
    <dbReference type="NCBI Taxonomy" id="419541"/>
    <lineage>
        <taxon>Bacteria</taxon>
        <taxon>Pseudomonadati</taxon>
        <taxon>Nitrospirota</taxon>
        <taxon>Nitrospiria</taxon>
        <taxon>Nitrospirales</taxon>
        <taxon>Nitrospiraceae</taxon>
        <taxon>Leptospirillum</taxon>
    </lineage>
</organism>
<reference evidence="3" key="1">
    <citation type="journal article" date="2004" name="Nature">
        <title>Community structure and metabolism through reconstruction of microbial genomes from the environment.</title>
        <authorList>
            <person name="Tyson G.W."/>
            <person name="Chapman J."/>
            <person name="Hugenholtz P."/>
            <person name="Allen E.E."/>
            <person name="Ram R.J."/>
            <person name="Richardson P.M."/>
            <person name="Solovyev V.V."/>
            <person name="Rubin E.M."/>
            <person name="Rokhsar D.S."/>
            <person name="Banfield J.F."/>
        </authorList>
    </citation>
    <scope>NUCLEOTIDE SEQUENCE [LARGE SCALE GENOMIC DNA]</scope>
</reference>
<dbReference type="Pfam" id="PF00106">
    <property type="entry name" value="adh_short"/>
    <property type="match status" value="1"/>
</dbReference>
<dbReference type="InterPro" id="IPR020904">
    <property type="entry name" value="Sc_DH/Rdtase_CS"/>
</dbReference>
<dbReference type="EMBL" id="DS995260">
    <property type="protein sequence ID" value="EDZ39055.1"/>
    <property type="molecule type" value="Genomic_DNA"/>
</dbReference>
<dbReference type="PANTHER" id="PTHR44196">
    <property type="entry name" value="DEHYDROGENASE/REDUCTASE SDR FAMILY MEMBER 7B"/>
    <property type="match status" value="1"/>
</dbReference>
<dbReference type="PRINTS" id="PR00081">
    <property type="entry name" value="GDHRDH"/>
</dbReference>
<dbReference type="InterPro" id="IPR036291">
    <property type="entry name" value="NAD(P)-bd_dom_sf"/>
</dbReference>
<evidence type="ECO:0000256" key="1">
    <source>
        <dbReference type="ARBA" id="ARBA00006484"/>
    </source>
</evidence>
<dbReference type="PROSITE" id="PS00061">
    <property type="entry name" value="ADH_SHORT"/>
    <property type="match status" value="1"/>
</dbReference>
<dbReference type="AlphaFoldDB" id="B6AP69"/>
<dbReference type="GO" id="GO:0016491">
    <property type="term" value="F:oxidoreductase activity"/>
    <property type="evidence" value="ECO:0007669"/>
    <property type="project" value="UniProtKB-KW"/>
</dbReference>
<dbReference type="GO" id="GO:0016020">
    <property type="term" value="C:membrane"/>
    <property type="evidence" value="ECO:0007669"/>
    <property type="project" value="TreeGrafter"/>
</dbReference>
<proteinExistence type="inferred from homology"/>
<comment type="similarity">
    <text evidence="1">Belongs to the short-chain dehydrogenases/reductases (SDR) family.</text>
</comment>
<dbReference type="InterPro" id="IPR002347">
    <property type="entry name" value="SDR_fam"/>
</dbReference>
<sequence>MSTILITGASSGLGWGLALLYAEPGVTLHLVARRSERLRTLAPLLVEAGARPVLHEIDVRDRKKMEEMAAGILTTSGPPSLIIANAGVRGEEDGNDFRTMEQVFDTNVLGVLNTVMPFIPAMKEEGRGRIAVMGSLAGYRGLPKGGAYCASKAALAAWTDAVRYEAEPFGITVSLINPGYVVTEMTRKNRYPMPFLLTVTEAARRIRAGITKGRARIEFPLPLALIVRTLALLPPRLGDRILRMTSRK</sequence>
<name>B6AP69_9BACT</name>